<dbReference type="Pfam" id="PF00128">
    <property type="entry name" value="Alpha-amylase"/>
    <property type="match status" value="1"/>
</dbReference>
<keyword evidence="3" id="KW-1185">Reference proteome</keyword>
<dbReference type="Pfam" id="PF16561">
    <property type="entry name" value="AMPK1_CBM"/>
    <property type="match status" value="1"/>
</dbReference>
<dbReference type="EMBL" id="WBVQ01000003">
    <property type="protein sequence ID" value="KAB2815077.1"/>
    <property type="molecule type" value="Genomic_DNA"/>
</dbReference>
<dbReference type="PANTHER" id="PTHR10357">
    <property type="entry name" value="ALPHA-AMYLASE FAMILY MEMBER"/>
    <property type="match status" value="1"/>
</dbReference>
<dbReference type="InterPro" id="IPR017853">
    <property type="entry name" value="GH"/>
</dbReference>
<dbReference type="SMART" id="SM00642">
    <property type="entry name" value="Aamy"/>
    <property type="match status" value="1"/>
</dbReference>
<name>A0A6L3ZCB1_9FLAO</name>
<dbReference type="SUPFAM" id="SSF81296">
    <property type="entry name" value="E set domains"/>
    <property type="match status" value="1"/>
</dbReference>
<sequence length="781" mass="88076">MKKHLALLVFIPLIACQSQNEPSVSYPENPVITKLATAIQLGNDGAEINEFDYLGKPADSVKYPEGVRVSLPDTLGFSYVEPEKNLPMESVITLYSGGFGYDIIMHRSRRMEVEISVPADMFDSAPTLFGTFNAWNRTADTMVLKGDSWTAVLELEPGIHEYKLFHNETEYENPTADRVSNGMGGFNSIIEVKPKGEMPVELQTAGDLEEGVINLENNLGPDQKLIVLWENYRLPEESISYEEEKIAVNIPVAAKTAGRSTLRFFSANEAGWTRELRVPLLDGKPIMDAAKLDRGDWNSARMYFMMVDRFANGDSTNDDPINSREVLPQADFRGGDIAGILQKLREGYFDQLGVNTIWLSPITRGPRDAWGLWNKGGVTTKFSAYHGYWPTSNTLIDSHFGNPELVHQLLDEAHAKGYNVVLDYVANHIHQNHPLYEQHPDWATSLYLPDGSLNTERWDDHRLTTWFDNHLPTLDLRKWEVVDPMTDSAITWVTDYDFDGFRHDATKHIDLLFWRTLTKKVKHRVTDVTGKEIYQIGETYGSPELIASYLSTGMLDAQFDFNAYDAIVGVLTDSAIPIERIVDVMNNSWNYYGQHNTMGYISGNQDRSRFISIASGDVSLSEDQKLAGYTRHIGKPSKEGYEKLALLQVFNHSIPGIPVIYYGDEYGSPGANDPDNRRLMKFDDLDADEVRLREWVSELERLRSSEMALVYGTAEIEAMDDRVIHITRRYLNTQIDIYINRSKEPIDLPSIPSNAITLFGSRSIDGQLGGTSALILKTIAP</sequence>
<dbReference type="GO" id="GO:0005975">
    <property type="term" value="P:carbohydrate metabolic process"/>
    <property type="evidence" value="ECO:0007669"/>
    <property type="project" value="InterPro"/>
</dbReference>
<protein>
    <submittedName>
        <fullName evidence="2">Alpha-amylase</fullName>
    </submittedName>
</protein>
<evidence type="ECO:0000313" key="2">
    <source>
        <dbReference type="EMBL" id="KAB2815077.1"/>
    </source>
</evidence>
<dbReference type="CDD" id="cd02859">
    <property type="entry name" value="E_set_AMPKbeta_like_N"/>
    <property type="match status" value="1"/>
</dbReference>
<dbReference type="InterPro" id="IPR014756">
    <property type="entry name" value="Ig_E-set"/>
</dbReference>
<comment type="caution">
    <text evidence="2">The sequence shown here is derived from an EMBL/GenBank/DDBJ whole genome shotgun (WGS) entry which is preliminary data.</text>
</comment>
<dbReference type="AlphaFoldDB" id="A0A6L3ZCB1"/>
<dbReference type="Proteomes" id="UP000484164">
    <property type="component" value="Unassembled WGS sequence"/>
</dbReference>
<evidence type="ECO:0000313" key="3">
    <source>
        <dbReference type="Proteomes" id="UP000484164"/>
    </source>
</evidence>
<gene>
    <name evidence="2" type="ORF">F8C82_13320</name>
</gene>
<dbReference type="Gene3D" id="2.60.40.10">
    <property type="entry name" value="Immunoglobulins"/>
    <property type="match status" value="1"/>
</dbReference>
<accession>A0A6L3ZCB1</accession>
<feature type="domain" description="Glycosyl hydrolase family 13 catalytic" evidence="1">
    <location>
        <begin position="304"/>
        <end position="703"/>
    </location>
</feature>
<organism evidence="2 3">
    <name type="scientific">Phaeocystidibacter marisrubri</name>
    <dbReference type="NCBI Taxonomy" id="1577780"/>
    <lineage>
        <taxon>Bacteria</taxon>
        <taxon>Pseudomonadati</taxon>
        <taxon>Bacteroidota</taxon>
        <taxon>Flavobacteriia</taxon>
        <taxon>Flavobacteriales</taxon>
        <taxon>Phaeocystidibacteraceae</taxon>
        <taxon>Phaeocystidibacter</taxon>
    </lineage>
</organism>
<proteinExistence type="predicted"/>
<dbReference type="Gene3D" id="3.20.20.80">
    <property type="entry name" value="Glycosidases"/>
    <property type="match status" value="1"/>
</dbReference>
<reference evidence="2 3" key="1">
    <citation type="submission" date="2019-10" db="EMBL/GenBank/DDBJ databases">
        <title>Genome sequence of Phaeocystidibacter marisrubri JCM30614 (type strain).</title>
        <authorList>
            <person name="Bowman J.P."/>
        </authorList>
    </citation>
    <scope>NUCLEOTIDE SEQUENCE [LARGE SCALE GENOMIC DNA]</scope>
    <source>
        <strain evidence="2 3">JCM 30614</strain>
    </source>
</reference>
<dbReference type="RefSeq" id="WP_151694115.1">
    <property type="nucleotide sequence ID" value="NZ_BMGX01000001.1"/>
</dbReference>
<evidence type="ECO:0000259" key="1">
    <source>
        <dbReference type="SMART" id="SM00642"/>
    </source>
</evidence>
<dbReference type="InterPro" id="IPR006047">
    <property type="entry name" value="GH13_cat_dom"/>
</dbReference>
<dbReference type="OrthoDB" id="9806009at2"/>
<dbReference type="SUPFAM" id="SSF51445">
    <property type="entry name" value="(Trans)glycosidases"/>
    <property type="match status" value="1"/>
</dbReference>
<dbReference type="InterPro" id="IPR032640">
    <property type="entry name" value="AMPK1_CBM"/>
</dbReference>
<dbReference type="InterPro" id="IPR013783">
    <property type="entry name" value="Ig-like_fold"/>
</dbReference>